<name>A0ACB8E0V6_DERSI</name>
<dbReference type="EMBL" id="CM023470">
    <property type="protein sequence ID" value="KAH7980273.1"/>
    <property type="molecule type" value="Genomic_DNA"/>
</dbReference>
<keyword evidence="2" id="KW-1185">Reference proteome</keyword>
<gene>
    <name evidence="1" type="ORF">HPB49_014453</name>
</gene>
<protein>
    <submittedName>
        <fullName evidence="1">Uncharacterized protein</fullName>
    </submittedName>
</protein>
<accession>A0ACB8E0V6</accession>
<proteinExistence type="predicted"/>
<reference evidence="1" key="1">
    <citation type="submission" date="2020-05" db="EMBL/GenBank/DDBJ databases">
        <title>Large-scale comparative analyses of tick genomes elucidate their genetic diversity and vector capacities.</title>
        <authorList>
            <person name="Jia N."/>
            <person name="Wang J."/>
            <person name="Shi W."/>
            <person name="Du L."/>
            <person name="Sun Y."/>
            <person name="Zhan W."/>
            <person name="Jiang J."/>
            <person name="Wang Q."/>
            <person name="Zhang B."/>
            <person name="Ji P."/>
            <person name="Sakyi L.B."/>
            <person name="Cui X."/>
            <person name="Yuan T."/>
            <person name="Jiang B."/>
            <person name="Yang W."/>
            <person name="Lam T.T.-Y."/>
            <person name="Chang Q."/>
            <person name="Ding S."/>
            <person name="Wang X."/>
            <person name="Zhu J."/>
            <person name="Ruan X."/>
            <person name="Zhao L."/>
            <person name="Wei J."/>
            <person name="Que T."/>
            <person name="Du C."/>
            <person name="Cheng J."/>
            <person name="Dai P."/>
            <person name="Han X."/>
            <person name="Huang E."/>
            <person name="Gao Y."/>
            <person name="Liu J."/>
            <person name="Shao H."/>
            <person name="Ye R."/>
            <person name="Li L."/>
            <person name="Wei W."/>
            <person name="Wang X."/>
            <person name="Wang C."/>
            <person name="Yang T."/>
            <person name="Huo Q."/>
            <person name="Li W."/>
            <person name="Guo W."/>
            <person name="Chen H."/>
            <person name="Zhou L."/>
            <person name="Ni X."/>
            <person name="Tian J."/>
            <person name="Zhou Y."/>
            <person name="Sheng Y."/>
            <person name="Liu T."/>
            <person name="Pan Y."/>
            <person name="Xia L."/>
            <person name="Li J."/>
            <person name="Zhao F."/>
            <person name="Cao W."/>
        </authorList>
    </citation>
    <scope>NUCLEOTIDE SEQUENCE</scope>
    <source>
        <strain evidence="1">Dsil-2018</strain>
    </source>
</reference>
<evidence type="ECO:0000313" key="1">
    <source>
        <dbReference type="EMBL" id="KAH7980273.1"/>
    </source>
</evidence>
<sequence length="326" mass="36568">MLPEWAKTKQKPVEPEEMCTIADETNDCMAIPGVIRQDQGWCARCLLDHHDGRPKGQGIKECEMHSALEKKHLFPLLQEAVRRSRRRRTKPEEDVSSDPLQQGHVSRDRDRCLRSLKTTSPPAGGSRRPAATVVTQGTDVILVCFSIDSPDSLENIPESGRLEVRHLCPSVPVSRAGTEGLATLSELTKAQNRRQEDYDRLRPLLFPAMDVNLVCFSIDSTDTLDNIPESGRQEVRHFCPSVPVILAGNKNDQRNDRVMLPEWAKTRQKPVEPEEMCTIADETNACMAIPGVIRQDQGWCARCVLDHHDGRPKGQGIKECEMHSAL</sequence>
<organism evidence="1 2">
    <name type="scientific">Dermacentor silvarum</name>
    <name type="common">Tick</name>
    <dbReference type="NCBI Taxonomy" id="543639"/>
    <lineage>
        <taxon>Eukaryota</taxon>
        <taxon>Metazoa</taxon>
        <taxon>Ecdysozoa</taxon>
        <taxon>Arthropoda</taxon>
        <taxon>Chelicerata</taxon>
        <taxon>Arachnida</taxon>
        <taxon>Acari</taxon>
        <taxon>Parasitiformes</taxon>
        <taxon>Ixodida</taxon>
        <taxon>Ixodoidea</taxon>
        <taxon>Ixodidae</taxon>
        <taxon>Rhipicephalinae</taxon>
        <taxon>Dermacentor</taxon>
    </lineage>
</organism>
<evidence type="ECO:0000313" key="2">
    <source>
        <dbReference type="Proteomes" id="UP000821865"/>
    </source>
</evidence>
<comment type="caution">
    <text evidence="1">The sequence shown here is derived from an EMBL/GenBank/DDBJ whole genome shotgun (WGS) entry which is preliminary data.</text>
</comment>
<dbReference type="Proteomes" id="UP000821865">
    <property type="component" value="Chromosome 1"/>
</dbReference>